<comment type="caution">
    <text evidence="1">The sequence shown here is derived from an EMBL/GenBank/DDBJ whole genome shotgun (WGS) entry which is preliminary data.</text>
</comment>
<proteinExistence type="predicted"/>
<organism evidence="1 2">
    <name type="scientific">Lecanicillium saksenae</name>
    <dbReference type="NCBI Taxonomy" id="468837"/>
    <lineage>
        <taxon>Eukaryota</taxon>
        <taxon>Fungi</taxon>
        <taxon>Dikarya</taxon>
        <taxon>Ascomycota</taxon>
        <taxon>Pezizomycotina</taxon>
        <taxon>Sordariomycetes</taxon>
        <taxon>Hypocreomycetidae</taxon>
        <taxon>Hypocreales</taxon>
        <taxon>Cordycipitaceae</taxon>
        <taxon>Lecanicillium</taxon>
    </lineage>
</organism>
<sequence length="668" mass="71829">MVVLLSRLLLLTAAACAQFVDQEYHSRNFTVVKSPGNRNVTVAYKEPLGACKTAFSSQKQYTGWVNVPGDFSTNLFFWFVEAREKTDKLTIWLNGGPGSSSMYGFFTGNGPCAVVEKGLDRYETVARDWGWDRGSNIIFIDQPNQVGFSYDTPSNGTMFFPNSTVLLPASADESTKNPWSVANGTFSSMNQQFTANTTEQAAFAVWHMLQGFLSAFPQYLPPPPQPVSINLFAESYGGRYGPIFADIWDEQNQMAPVAPAAANQTTNSTRQIQLASLGIVNGCVDQEIQQALSPKFATANTYGFKAYSDEAAKFYTDKFNSSGGCGERLRRCASLSAALDVNGTGTVDGVNQACQRANRACQDADMNYFAAGRSVYDLASPANDPFPPYRFVDYLNQGSVLAAIGSPINYTLTSSTVYFAFDATGDLSRGQTIPRVAKLLNKGVRIGFIYGDRDYICNWFGGEAVSLEVAKQAGGQYMTQFPAAGYSPIIVNSSYIGGEVRQFGNLSFSRVFQAGHSVASYQPETAFQIFSRLTTGSSVSTGKPVDLGTYGTSGPANSTTTAKLPKMPDTVCYIRAFQDSCDKNAQNLAASGDGVVINGVLYSSSADWPLMTKTAASETATKTSTATLTGAYTATSTPKNSAGKANPPLALHITLLLGAALLPVIDWI</sequence>
<gene>
    <name evidence="1" type="ORF">NLG97_g9894</name>
</gene>
<reference evidence="1" key="1">
    <citation type="submission" date="2022-07" db="EMBL/GenBank/DDBJ databases">
        <title>Genome Sequence of Lecanicillium saksenae.</title>
        <authorList>
            <person name="Buettner E."/>
        </authorList>
    </citation>
    <scope>NUCLEOTIDE SEQUENCE</scope>
    <source>
        <strain evidence="1">VT-O1</strain>
    </source>
</reference>
<dbReference type="Proteomes" id="UP001148737">
    <property type="component" value="Unassembled WGS sequence"/>
</dbReference>
<name>A0ACC1QIN8_9HYPO</name>
<dbReference type="EMBL" id="JANAKD010002211">
    <property type="protein sequence ID" value="KAJ3474329.1"/>
    <property type="molecule type" value="Genomic_DNA"/>
</dbReference>
<protein>
    <submittedName>
        <fullName evidence="1">Uncharacterized protein</fullName>
    </submittedName>
</protein>
<evidence type="ECO:0000313" key="2">
    <source>
        <dbReference type="Proteomes" id="UP001148737"/>
    </source>
</evidence>
<evidence type="ECO:0000313" key="1">
    <source>
        <dbReference type="EMBL" id="KAJ3474329.1"/>
    </source>
</evidence>
<keyword evidence="2" id="KW-1185">Reference proteome</keyword>
<accession>A0ACC1QIN8</accession>